<protein>
    <submittedName>
        <fullName evidence="4">NAD(P)H oxidoreductase YRKL putative NADPH-quinone reductase (Modulator of drug activity B) Flavodoxin 2</fullName>
        <ecNumber evidence="4">1.6.99.-</ecNumber>
    </submittedName>
</protein>
<evidence type="ECO:0000313" key="4">
    <source>
        <dbReference type="EMBL" id="KID41957.1"/>
    </source>
</evidence>
<comment type="caution">
    <text evidence="4">The sequence shown here is derived from an EMBL/GenBank/DDBJ whole genome shotgun (WGS) entry which is preliminary data.</text>
</comment>
<dbReference type="EMBL" id="JOJZ01000013">
    <property type="protein sequence ID" value="KID41957.1"/>
    <property type="molecule type" value="Genomic_DNA"/>
</dbReference>
<reference evidence="4 5" key="1">
    <citation type="submission" date="2014-06" db="EMBL/GenBank/DDBJ databases">
        <title>Functional and comparative genomic analyses of the Drosophila gut microbiota identify candidate symbiosis factors.</title>
        <authorList>
            <person name="Newell P.D."/>
            <person name="Chaston J.M."/>
            <person name="Douglas A.E."/>
        </authorList>
    </citation>
    <scope>NUCLEOTIDE SEQUENCE [LARGE SCALE GENOMIC DNA]</scope>
    <source>
        <strain evidence="4 5">DmCS_002</strain>
    </source>
</reference>
<evidence type="ECO:0000256" key="2">
    <source>
        <dbReference type="SAM" id="Coils"/>
    </source>
</evidence>
<proteinExistence type="predicted"/>
<dbReference type="PANTHER" id="PTHR47307:SF1">
    <property type="entry name" value="GLUTATHIONE-REGULATED POTASSIUM-EFFLUX SYSTEM ANCILLARY PROTEIN KEFG"/>
    <property type="match status" value="1"/>
</dbReference>
<dbReference type="InterPro" id="IPR003680">
    <property type="entry name" value="Flavodoxin_fold"/>
</dbReference>
<evidence type="ECO:0000259" key="3">
    <source>
        <dbReference type="Pfam" id="PF02525"/>
    </source>
</evidence>
<dbReference type="GO" id="GO:0009055">
    <property type="term" value="F:electron transfer activity"/>
    <property type="evidence" value="ECO:0007669"/>
    <property type="project" value="TreeGrafter"/>
</dbReference>
<dbReference type="InterPro" id="IPR029039">
    <property type="entry name" value="Flavoprotein-like_sf"/>
</dbReference>
<accession>A0A0C1PMH0</accession>
<keyword evidence="5" id="KW-1185">Reference proteome</keyword>
<dbReference type="Pfam" id="PF02525">
    <property type="entry name" value="Flavodoxin_2"/>
    <property type="match status" value="1"/>
</dbReference>
<dbReference type="Gene3D" id="3.40.50.360">
    <property type="match status" value="1"/>
</dbReference>
<keyword evidence="2" id="KW-0175">Coiled coil</keyword>
<organism evidence="4 5">
    <name type="scientific">Fructilactobacillus fructivorans</name>
    <dbReference type="NCBI Taxonomy" id="1614"/>
    <lineage>
        <taxon>Bacteria</taxon>
        <taxon>Bacillati</taxon>
        <taxon>Bacillota</taxon>
        <taxon>Bacilli</taxon>
        <taxon>Lactobacillales</taxon>
        <taxon>Lactobacillaceae</taxon>
        <taxon>Fructilactobacillus</taxon>
    </lineage>
</organism>
<dbReference type="PATRIC" id="fig|1614.7.peg.595"/>
<evidence type="ECO:0000256" key="1">
    <source>
        <dbReference type="ARBA" id="ARBA00023002"/>
    </source>
</evidence>
<dbReference type="InterPro" id="IPR046980">
    <property type="entry name" value="KefG/KefF"/>
</dbReference>
<dbReference type="EC" id="1.6.99.-" evidence="4"/>
<dbReference type="GO" id="GO:0003955">
    <property type="term" value="F:NAD(P)H dehydrogenase (quinone) activity"/>
    <property type="evidence" value="ECO:0007669"/>
    <property type="project" value="TreeGrafter"/>
</dbReference>
<dbReference type="GeneID" id="74913296"/>
<gene>
    <name evidence="4" type="ORF">LfDm3_0625</name>
</gene>
<dbReference type="PANTHER" id="PTHR47307">
    <property type="entry name" value="GLUTATHIONE-REGULATED POTASSIUM-EFFLUX SYSTEM ANCILLARY PROTEIN KEFG"/>
    <property type="match status" value="1"/>
</dbReference>
<dbReference type="Proteomes" id="UP000031397">
    <property type="component" value="Unassembled WGS sequence"/>
</dbReference>
<feature type="domain" description="Flavodoxin-like fold" evidence="3">
    <location>
        <begin position="1"/>
        <end position="161"/>
    </location>
</feature>
<dbReference type="OrthoDB" id="9798454at2"/>
<keyword evidence="1 4" id="KW-0560">Oxidoreductase</keyword>
<dbReference type="RefSeq" id="WP_039144055.1">
    <property type="nucleotide sequence ID" value="NZ_JOJZ01000013.1"/>
</dbReference>
<feature type="coiled-coil region" evidence="2">
    <location>
        <begin position="197"/>
        <end position="231"/>
    </location>
</feature>
<name>A0A0C1PMH0_9LACO</name>
<evidence type="ECO:0000313" key="5">
    <source>
        <dbReference type="Proteomes" id="UP000031397"/>
    </source>
</evidence>
<dbReference type="SUPFAM" id="SSF52218">
    <property type="entry name" value="Flavoproteins"/>
    <property type="match status" value="1"/>
</dbReference>
<sequence>MKTLIVVSHPEFQDSITQAFLKTSQAGLDDVTWHCLDEIYGSDPIDIQAERELLNGADRIIFQFPLYWYSAPASLKIWEDDVLSRAYTYASEEGHLKDKELGIVTSVGYPKSAFAAGASQSFSISQIMIPYEALAKQAGMKFMKPLVIAQFGYSTDEEKSQLLVDYQMYLTAKYPFSFNERETWMIQQLKKLASGNMKNHQQELDLIIQELETGQDDLNDLKEQINLIRNKEED</sequence>
<dbReference type="AlphaFoldDB" id="A0A0C1PMH0"/>
<dbReference type="GO" id="GO:0010181">
    <property type="term" value="F:FMN binding"/>
    <property type="evidence" value="ECO:0007669"/>
    <property type="project" value="TreeGrafter"/>
</dbReference>